<feature type="modified residue" description="Pyruvic acid (Ser); by autocatalysis" evidence="9">
    <location>
        <position position="68"/>
    </location>
</feature>
<gene>
    <name evidence="9" type="primary">speH</name>
    <name evidence="10" type="ORF">GCM10023338_22820</name>
</gene>
<accession>A0ABP9MY78</accession>
<comment type="function">
    <text evidence="9">Catalyzes the decarboxylation of S-adenosylmethionine to S-adenosylmethioninamine (dcAdoMet), the propylamine donor required for the synthesis of the polyamines spermine and spermidine from the diamine putrescine.</text>
</comment>
<comment type="cofactor">
    <cofactor evidence="9">
        <name>pyruvate</name>
        <dbReference type="ChEBI" id="CHEBI:15361"/>
    </cofactor>
    <text evidence="9">Binds 1 pyruvoyl group covalently per subunit.</text>
</comment>
<feature type="active site" description="Proton donor; for catalytic activity" evidence="9">
    <location>
        <position position="88"/>
    </location>
</feature>
<keyword evidence="7 9" id="KW-0704">Schiff base</keyword>
<dbReference type="NCBIfam" id="TIGR03330">
    <property type="entry name" value="SAM_DCase_Bsu"/>
    <property type="match status" value="1"/>
</dbReference>
<dbReference type="RefSeq" id="WP_077926665.1">
    <property type="nucleotide sequence ID" value="NZ_BAABKE010000010.1"/>
</dbReference>
<evidence type="ECO:0000313" key="11">
    <source>
        <dbReference type="Proteomes" id="UP001500631"/>
    </source>
</evidence>
<keyword evidence="11" id="KW-1185">Reference proteome</keyword>
<evidence type="ECO:0000256" key="4">
    <source>
        <dbReference type="ARBA" id="ARBA00023115"/>
    </source>
</evidence>
<dbReference type="PANTHER" id="PTHR33866:SF2">
    <property type="entry name" value="S-ADENOSYLMETHIONINE DECARBOXYLASE PROENZYME"/>
    <property type="match status" value="1"/>
</dbReference>
<protein>
    <recommendedName>
        <fullName evidence="9">S-adenosylmethionine decarboxylase proenzyme</fullName>
        <shortName evidence="9">AdoMetDC</shortName>
        <shortName evidence="9">SAMDC</shortName>
        <ecNumber evidence="9">4.1.1.50</ecNumber>
    </recommendedName>
    <component>
        <recommendedName>
            <fullName evidence="9">S-adenosylmethionine decarboxylase beta chain</fullName>
        </recommendedName>
    </component>
    <component>
        <recommendedName>
            <fullName evidence="9">S-adenosylmethionine decarboxylase alpha chain</fullName>
        </recommendedName>
    </component>
</protein>
<keyword evidence="4 9" id="KW-0620">Polyamine biosynthesis</keyword>
<feature type="site" description="Cleavage (non-hydrolytic); by autolysis" evidence="9">
    <location>
        <begin position="67"/>
        <end position="68"/>
    </location>
</feature>
<evidence type="ECO:0000313" key="10">
    <source>
        <dbReference type="EMBL" id="GAA5103837.1"/>
    </source>
</evidence>
<dbReference type="SUPFAM" id="SSF56276">
    <property type="entry name" value="S-adenosylmethionine decarboxylase"/>
    <property type="match status" value="1"/>
</dbReference>
<reference evidence="11" key="1">
    <citation type="journal article" date="2019" name="Int. J. Syst. Evol. Microbiol.">
        <title>The Global Catalogue of Microorganisms (GCM) 10K type strain sequencing project: providing services to taxonomists for standard genome sequencing and annotation.</title>
        <authorList>
            <consortium name="The Broad Institute Genomics Platform"/>
            <consortium name="The Broad Institute Genome Sequencing Center for Infectious Disease"/>
            <person name="Wu L."/>
            <person name="Ma J."/>
        </authorList>
    </citation>
    <scope>NUCLEOTIDE SEQUENCE [LARGE SCALE GENOMIC DNA]</scope>
    <source>
        <strain evidence="11">JCM 18424</strain>
    </source>
</reference>
<keyword evidence="3 9" id="KW-0745">Spermidine biosynthesis</keyword>
<evidence type="ECO:0000256" key="3">
    <source>
        <dbReference type="ARBA" id="ARBA00023066"/>
    </source>
</evidence>
<keyword evidence="2 9" id="KW-0068">Autocatalytic cleavage</keyword>
<evidence type="ECO:0000256" key="6">
    <source>
        <dbReference type="ARBA" id="ARBA00023239"/>
    </source>
</evidence>
<proteinExistence type="inferred from homology"/>
<keyword evidence="5 9" id="KW-0865">Zymogen</keyword>
<keyword evidence="6 9" id="KW-0456">Lyase</keyword>
<dbReference type="HAMAP" id="MF_00464">
    <property type="entry name" value="AdoMetDC_1"/>
    <property type="match status" value="1"/>
</dbReference>
<feature type="active site" description="Proton acceptor; for processing activity" evidence="9">
    <location>
        <position position="73"/>
    </location>
</feature>
<sequence length="119" mass="13340">MNTQFHAHGQHIILDLYGIKPTQLTHPELIESIMLNVAKALKATILQSHLHHFGENLGVTGVLLLAESHMSIHTWPEEGFAAIDIFMCGDKDMNQAIQLFIQAFAPIQHDIKIIQRGKP</sequence>
<dbReference type="PANTHER" id="PTHR33866">
    <property type="entry name" value="S-ADENOSYLMETHIONINE DECARBOXYLASE PROENZYME"/>
    <property type="match status" value="1"/>
</dbReference>
<name>A0ABP9MY78_9GAMM</name>
<keyword evidence="9" id="KW-0949">S-adenosyl-L-methionine</keyword>
<evidence type="ECO:0000256" key="1">
    <source>
        <dbReference type="ARBA" id="ARBA00022793"/>
    </source>
</evidence>
<comment type="catalytic activity">
    <reaction evidence="9">
        <text>S-adenosyl-L-methionine + H(+) = S-adenosyl 3-(methylsulfanyl)propylamine + CO2</text>
        <dbReference type="Rhea" id="RHEA:15981"/>
        <dbReference type="ChEBI" id="CHEBI:15378"/>
        <dbReference type="ChEBI" id="CHEBI:16526"/>
        <dbReference type="ChEBI" id="CHEBI:57443"/>
        <dbReference type="ChEBI" id="CHEBI:59789"/>
        <dbReference type="EC" id="4.1.1.50"/>
    </reaction>
</comment>
<dbReference type="EC" id="4.1.1.50" evidence="9"/>
<comment type="pathway">
    <text evidence="9">Amine and polyamine biosynthesis; S-adenosylmethioninamine biosynthesis; S-adenosylmethioninamine from S-adenosyl-L-methionine: step 1/1.</text>
</comment>
<dbReference type="Pfam" id="PF02675">
    <property type="entry name" value="AdoMet_dc"/>
    <property type="match status" value="1"/>
</dbReference>
<comment type="PTM">
    <text evidence="9">Is synthesized initially as an inactive proenzyme. Formation of the active enzyme involves a self-maturation process in which the active site pyruvoyl group is generated from an internal serine residue via an autocatalytic post-translational modification. Two non-identical subunits are generated from the proenzyme in this reaction, and the pyruvate is formed at the N-terminus of the alpha chain, which is derived from the carboxyl end of the proenzyme. The post-translation cleavage follows an unusual pathway, termed non-hydrolytic serinolysis, in which the side chain hydroxyl group of the serine supplies its oxygen atom to form the C-terminus of the beta chain, while the remainder of the serine residue undergoes an oxidative deamination to produce ammonia and the pyruvoyl group blocking the N-terminus of the alpha chain.</text>
</comment>
<dbReference type="InterPro" id="IPR017716">
    <property type="entry name" value="S-AdoMet_deCOase_pro-enz"/>
</dbReference>
<dbReference type="InterPro" id="IPR003826">
    <property type="entry name" value="AdoMetDC_fam_prok"/>
</dbReference>
<evidence type="ECO:0000256" key="2">
    <source>
        <dbReference type="ARBA" id="ARBA00022813"/>
    </source>
</evidence>
<evidence type="ECO:0000256" key="5">
    <source>
        <dbReference type="ARBA" id="ARBA00023145"/>
    </source>
</evidence>
<feature type="chain" id="PRO_5044919476" description="S-adenosylmethionine decarboxylase beta chain" evidence="9">
    <location>
        <begin position="1"/>
        <end position="67"/>
    </location>
</feature>
<dbReference type="InterPro" id="IPR016067">
    <property type="entry name" value="S-AdoMet_deCO2ase_core"/>
</dbReference>
<evidence type="ECO:0000256" key="8">
    <source>
        <dbReference type="ARBA" id="ARBA00023317"/>
    </source>
</evidence>
<keyword evidence="8 9" id="KW-0670">Pyruvate</keyword>
<comment type="subunit">
    <text evidence="9">Heterotetramer of two alpha and two beta chains arranged as a dimer of alpha/beta heterodimers.</text>
</comment>
<comment type="similarity">
    <text evidence="9">Belongs to the prokaryotic AdoMetDC family. Type 1 subfamily.</text>
</comment>
<dbReference type="Gene3D" id="3.60.90.10">
    <property type="entry name" value="S-adenosylmethionine decarboxylase"/>
    <property type="match status" value="1"/>
</dbReference>
<feature type="active site" description="Schiff-base intermediate with substrate; via pyruvic acid" evidence="9">
    <location>
        <position position="68"/>
    </location>
</feature>
<dbReference type="EMBL" id="BAABKE010000010">
    <property type="protein sequence ID" value="GAA5103837.1"/>
    <property type="molecule type" value="Genomic_DNA"/>
</dbReference>
<feature type="chain" id="PRO_5044919475" description="S-adenosylmethionine decarboxylase alpha chain" evidence="9">
    <location>
        <begin position="68"/>
        <end position="119"/>
    </location>
</feature>
<evidence type="ECO:0000256" key="9">
    <source>
        <dbReference type="HAMAP-Rule" id="MF_00464"/>
    </source>
</evidence>
<organism evidence="10 11">
    <name type="scientific">Wohlfahrtiimonas larvae</name>
    <dbReference type="NCBI Taxonomy" id="1157986"/>
    <lineage>
        <taxon>Bacteria</taxon>
        <taxon>Pseudomonadati</taxon>
        <taxon>Pseudomonadota</taxon>
        <taxon>Gammaproteobacteria</taxon>
        <taxon>Cardiobacteriales</taxon>
        <taxon>Ignatzschineriaceae</taxon>
        <taxon>Wohlfahrtiimonas</taxon>
    </lineage>
</organism>
<keyword evidence="1 9" id="KW-0210">Decarboxylase</keyword>
<comment type="caution">
    <text evidence="10">The sequence shown here is derived from an EMBL/GenBank/DDBJ whole genome shotgun (WGS) entry which is preliminary data.</text>
</comment>
<dbReference type="Proteomes" id="UP001500631">
    <property type="component" value="Unassembled WGS sequence"/>
</dbReference>
<evidence type="ECO:0000256" key="7">
    <source>
        <dbReference type="ARBA" id="ARBA00023270"/>
    </source>
</evidence>